<dbReference type="CDD" id="cd04886">
    <property type="entry name" value="ACT_ThrD-II-like"/>
    <property type="match status" value="1"/>
</dbReference>
<dbReference type="PANTHER" id="PTHR48078:SF6">
    <property type="entry name" value="L-THREONINE DEHYDRATASE CATABOLIC TDCB"/>
    <property type="match status" value="1"/>
</dbReference>
<evidence type="ECO:0000256" key="3">
    <source>
        <dbReference type="ARBA" id="ARBA00022898"/>
    </source>
</evidence>
<dbReference type="PROSITE" id="PS51671">
    <property type="entry name" value="ACT"/>
    <property type="match status" value="1"/>
</dbReference>
<keyword evidence="4 7" id="KW-0456">Lyase</keyword>
<dbReference type="SUPFAM" id="SSF53686">
    <property type="entry name" value="Tryptophan synthase beta subunit-like PLP-dependent enzymes"/>
    <property type="match status" value="1"/>
</dbReference>
<dbReference type="Pfam" id="PF01842">
    <property type="entry name" value="ACT"/>
    <property type="match status" value="1"/>
</dbReference>
<comment type="similarity">
    <text evidence="2">Belongs to the serine/threonine dehydratase family.</text>
</comment>
<dbReference type="Pfam" id="PF00291">
    <property type="entry name" value="PALP"/>
    <property type="match status" value="1"/>
</dbReference>
<dbReference type="CDD" id="cd01562">
    <property type="entry name" value="Thr-dehyd"/>
    <property type="match status" value="1"/>
</dbReference>
<evidence type="ECO:0000256" key="4">
    <source>
        <dbReference type="ARBA" id="ARBA00023239"/>
    </source>
</evidence>
<dbReference type="Proteomes" id="UP001056201">
    <property type="component" value="Chromosome 1"/>
</dbReference>
<dbReference type="InterPro" id="IPR045865">
    <property type="entry name" value="ACT-like_dom_sf"/>
</dbReference>
<evidence type="ECO:0000256" key="2">
    <source>
        <dbReference type="ARBA" id="ARBA00010869"/>
    </source>
</evidence>
<proteinExistence type="inferred from homology"/>
<dbReference type="InterPro" id="IPR001926">
    <property type="entry name" value="TrpB-like_PALP"/>
</dbReference>
<dbReference type="NCBIfam" id="NF005600">
    <property type="entry name" value="PRK07334.1"/>
    <property type="match status" value="1"/>
</dbReference>
<dbReference type="Gene3D" id="3.30.70.260">
    <property type="match status" value="1"/>
</dbReference>
<keyword evidence="3" id="KW-0663">Pyridoxal phosphate</keyword>
<feature type="domain" description="ACT" evidence="6">
    <location>
        <begin position="332"/>
        <end position="407"/>
    </location>
</feature>
<dbReference type="Gene3D" id="3.40.50.1100">
    <property type="match status" value="2"/>
</dbReference>
<evidence type="ECO:0000259" key="6">
    <source>
        <dbReference type="PROSITE" id="PS51671"/>
    </source>
</evidence>
<evidence type="ECO:0000256" key="1">
    <source>
        <dbReference type="ARBA" id="ARBA00001933"/>
    </source>
</evidence>
<dbReference type="InterPro" id="IPR050147">
    <property type="entry name" value="Ser/Thr_Dehydratase"/>
</dbReference>
<accession>A0ABY4RYP8</accession>
<sequence length="407" mass="43533">MQPIAPPSITVQDILAAADRLRGHVLETPCVPSRTLSAITGCDVYLKFENLQFTASFKERGALNKLAQLSDDEKARGVLAVSAGNHAQGVAYHAQRLGLPATIVMPRFAPAVKVDNTRRFGANVVLEGDTFDQARAHGLQLARERGLTVVHPYDDLAIAAGQGTLGLEMLQQQPDIDTLVVSIGGGGLIGGIAVAARAVRPHIRIVGVQTERFPAVFNAKKGEQRSFAQTTIADGIGVSSPGTLTVPLIHQLVDDVVLVGEDTIEQAILMLLEIEKTVVEGAGAVGLAALLAHREHFVGRKVGLVLSGGNIEPLLLAEIIHRGMVKSGRLVRLRINVRDVPGTLATVAQMLSELGANIEEVQHNRAFSSLPVERAQIEVVVQTRGDAHVETILSTMTQRGFEIDRVR</sequence>
<evidence type="ECO:0000313" key="7">
    <source>
        <dbReference type="EMBL" id="URI05911.1"/>
    </source>
</evidence>
<name>A0ABY4RYP8_AQUTE</name>
<dbReference type="PANTHER" id="PTHR48078">
    <property type="entry name" value="THREONINE DEHYDRATASE, MITOCHONDRIAL-RELATED"/>
    <property type="match status" value="1"/>
</dbReference>
<keyword evidence="8" id="KW-1185">Reference proteome</keyword>
<comment type="catalytic activity">
    <reaction evidence="5">
        <text>L-serine = pyruvate + NH4(+)</text>
        <dbReference type="Rhea" id="RHEA:19169"/>
        <dbReference type="ChEBI" id="CHEBI:15361"/>
        <dbReference type="ChEBI" id="CHEBI:28938"/>
        <dbReference type="ChEBI" id="CHEBI:33384"/>
        <dbReference type="EC" id="4.3.1.17"/>
    </reaction>
</comment>
<protein>
    <submittedName>
        <fullName evidence="7">Threonine ammonia-lyase</fullName>
        <ecNumber evidence="7">4.3.1.19</ecNumber>
    </submittedName>
</protein>
<dbReference type="InterPro" id="IPR005789">
    <property type="entry name" value="Thr_deHydtase_catblc"/>
</dbReference>
<dbReference type="RefSeq" id="WP_250194176.1">
    <property type="nucleotide sequence ID" value="NZ_CP097635.1"/>
</dbReference>
<comment type="cofactor">
    <cofactor evidence="1">
        <name>pyridoxal 5'-phosphate</name>
        <dbReference type="ChEBI" id="CHEBI:597326"/>
    </cofactor>
</comment>
<gene>
    <name evidence="7" type="ORF">MW290_08125</name>
</gene>
<dbReference type="InterPro" id="IPR044561">
    <property type="entry name" value="ACT_ThrD-II-like"/>
</dbReference>
<dbReference type="NCBIfam" id="TIGR01127">
    <property type="entry name" value="ilvA_1Cterm"/>
    <property type="match status" value="1"/>
</dbReference>
<dbReference type="EMBL" id="CP097635">
    <property type="protein sequence ID" value="URI05911.1"/>
    <property type="molecule type" value="Genomic_DNA"/>
</dbReference>
<organism evidence="7 8">
    <name type="scientific">Aquincola tertiaricarbonis</name>
    <dbReference type="NCBI Taxonomy" id="391953"/>
    <lineage>
        <taxon>Bacteria</taxon>
        <taxon>Pseudomonadati</taxon>
        <taxon>Pseudomonadota</taxon>
        <taxon>Betaproteobacteria</taxon>
        <taxon>Burkholderiales</taxon>
        <taxon>Sphaerotilaceae</taxon>
        <taxon>Aquincola</taxon>
    </lineage>
</organism>
<evidence type="ECO:0000256" key="5">
    <source>
        <dbReference type="ARBA" id="ARBA00049406"/>
    </source>
</evidence>
<dbReference type="InterPro" id="IPR036052">
    <property type="entry name" value="TrpB-like_PALP_sf"/>
</dbReference>
<dbReference type="GO" id="GO:0004794">
    <property type="term" value="F:threonine deaminase activity"/>
    <property type="evidence" value="ECO:0007669"/>
    <property type="project" value="UniProtKB-EC"/>
</dbReference>
<dbReference type="EC" id="4.3.1.19" evidence="7"/>
<evidence type="ECO:0000313" key="8">
    <source>
        <dbReference type="Proteomes" id="UP001056201"/>
    </source>
</evidence>
<dbReference type="InterPro" id="IPR002912">
    <property type="entry name" value="ACT_dom"/>
</dbReference>
<dbReference type="SUPFAM" id="SSF55021">
    <property type="entry name" value="ACT-like"/>
    <property type="match status" value="1"/>
</dbReference>
<reference evidence="7" key="1">
    <citation type="submission" date="2022-05" db="EMBL/GenBank/DDBJ databases">
        <title>An RpoN-dependent PEP-CTERM gene is involved in floc formation of an Aquincola tertiaricarbonis strain.</title>
        <authorList>
            <person name="Qiu D."/>
            <person name="Xia M."/>
        </authorList>
    </citation>
    <scope>NUCLEOTIDE SEQUENCE</scope>
    <source>
        <strain evidence="7">RN12</strain>
    </source>
</reference>